<accession>A0ABS1TN74</accession>
<reference evidence="5 6" key="1">
    <citation type="submission" date="2021-01" db="EMBL/GenBank/DDBJ databases">
        <title>Genome public.</title>
        <authorList>
            <person name="Liu C."/>
            <person name="Sun Q."/>
        </authorList>
    </citation>
    <scope>NUCLEOTIDE SEQUENCE [LARGE SCALE GENOMIC DNA]</scope>
    <source>
        <strain evidence="5 6">YIM B02564</strain>
    </source>
</reference>
<sequence length="941" mass="109108">MSYETEQLSFENTDSQTDNQPVVCLGMTFKNDEERREYFREELRKKLPELKKIEGFPIGNDEDIINLSNPPYYTACPNPWLNNFINDWNKEKKDNQITHDNYKREPFASDVSEGKKDPIYNAHSYHTKVPYKAIMRYLLHYTSPGDIVFDGFSGTGMTGIAAQMCSNKSIVENLGYRILDNGDIVDDENNTVSKLGDRKAILNDLSTAATFIGKVYNTPVNVNNFEREARRILSELKDEFGWLYQTDHNFDGKHQNAKGNINYTVWSDVFVCPNCTEEVVFWDVAVDQDVGKVYSEFKCNHCNTEISKKTLERAIESYFDESTSKVIQTTKRIPVLINYSYRDVEYEKTPSEQDLQTLEQIKQFSIPYWFPINPMMGIGEKWGDSWRAGYHFGITHVHHFYTKRNLLLLSAFYHKIQESNQSDDIKDLLLSVMTGGLLGLTLLQRFRPKSSFPNMILSGTLYVSSMIREWNVIQWLEGKLQGVLRARKLQPSKLIQVQSTGSVTLTGISESSIDYIFTDPPFGGNLMYSELNFLWESWLKVLTQYQHEAIVNSSYHKDNNFYRRMMIQSFKEYYRILKPGRWITVEFSNSQASIWNIIREAIERAGFIIANVAALDKKQGSFKAITSTTAVKQDLVISAYKPSKEMVKSMSDSINSVETAWNFVRNHLEKLPIFLGKKGEAEVIIERTPRVLFDRMVAYHVQNGLSVPISSGEFQEGIIQKFPIRDGMAFLESQVVEYDKKRILAKEFVQSSWLVTDETSAIEWIRQQLMKKPQTRQDIHPNFMKEIQHIAKHEMLPELDDLLNQNFLRYDGDEPVPDQVASYLRKNYKDLRGLENDDAKLKEKALNRWYVPDPNKQADLEKLREKSLLREFEGYVEELSKSKKKLKQFRTEAIRAGFKKAWGDKDYQKIVTVGDRLPGSVIQEDDKLLMYYDNAQIRLGL</sequence>
<dbReference type="Proteomes" id="UP000623967">
    <property type="component" value="Unassembled WGS sequence"/>
</dbReference>
<dbReference type="RefSeq" id="WP_202654000.1">
    <property type="nucleotide sequence ID" value="NZ_JAESWB010000168.1"/>
</dbReference>
<keyword evidence="3" id="KW-0680">Restriction system</keyword>
<name>A0ABS1TN74_9BACI</name>
<feature type="domain" description="DNA methylase N-4/N-6" evidence="4">
    <location>
        <begin position="76"/>
        <end position="170"/>
    </location>
</feature>
<evidence type="ECO:0000256" key="2">
    <source>
        <dbReference type="ARBA" id="ARBA00022679"/>
    </source>
</evidence>
<evidence type="ECO:0000259" key="4">
    <source>
        <dbReference type="Pfam" id="PF01555"/>
    </source>
</evidence>
<protein>
    <submittedName>
        <fullName evidence="5">DNA methylase</fullName>
    </submittedName>
</protein>
<dbReference type="SUPFAM" id="SSF53335">
    <property type="entry name" value="S-adenosyl-L-methionine-dependent methyltransferases"/>
    <property type="match status" value="2"/>
</dbReference>
<dbReference type="EMBL" id="JAESWB010000168">
    <property type="protein sequence ID" value="MBL4952761.1"/>
    <property type="molecule type" value="Genomic_DNA"/>
</dbReference>
<evidence type="ECO:0000313" key="5">
    <source>
        <dbReference type="EMBL" id="MBL4952761.1"/>
    </source>
</evidence>
<dbReference type="GO" id="GO:0008168">
    <property type="term" value="F:methyltransferase activity"/>
    <property type="evidence" value="ECO:0007669"/>
    <property type="project" value="UniProtKB-KW"/>
</dbReference>
<evidence type="ECO:0000313" key="6">
    <source>
        <dbReference type="Proteomes" id="UP000623967"/>
    </source>
</evidence>
<keyword evidence="1 5" id="KW-0489">Methyltransferase</keyword>
<dbReference type="InterPro" id="IPR029063">
    <property type="entry name" value="SAM-dependent_MTases_sf"/>
</dbReference>
<dbReference type="Gene3D" id="3.40.50.150">
    <property type="entry name" value="Vaccinia Virus protein VP39"/>
    <property type="match status" value="2"/>
</dbReference>
<organism evidence="5 6">
    <name type="scientific">Neobacillus paridis</name>
    <dbReference type="NCBI Taxonomy" id="2803862"/>
    <lineage>
        <taxon>Bacteria</taxon>
        <taxon>Bacillati</taxon>
        <taxon>Bacillota</taxon>
        <taxon>Bacilli</taxon>
        <taxon>Bacillales</taxon>
        <taxon>Bacillaceae</taxon>
        <taxon>Neobacillus</taxon>
    </lineage>
</organism>
<gene>
    <name evidence="5" type="ORF">JK635_11115</name>
</gene>
<keyword evidence="2" id="KW-0808">Transferase</keyword>
<feature type="domain" description="DNA methylase N-4/N-6" evidence="4">
    <location>
        <begin position="513"/>
        <end position="652"/>
    </location>
</feature>
<comment type="caution">
    <text evidence="5">The sequence shown here is derived from an EMBL/GenBank/DDBJ whole genome shotgun (WGS) entry which is preliminary data.</text>
</comment>
<evidence type="ECO:0000256" key="1">
    <source>
        <dbReference type="ARBA" id="ARBA00022603"/>
    </source>
</evidence>
<dbReference type="GO" id="GO:0032259">
    <property type="term" value="P:methylation"/>
    <property type="evidence" value="ECO:0007669"/>
    <property type="project" value="UniProtKB-KW"/>
</dbReference>
<proteinExistence type="predicted"/>
<dbReference type="Pfam" id="PF01555">
    <property type="entry name" value="N6_N4_Mtase"/>
    <property type="match status" value="2"/>
</dbReference>
<keyword evidence="6" id="KW-1185">Reference proteome</keyword>
<dbReference type="InterPro" id="IPR002941">
    <property type="entry name" value="DNA_methylase_N4/N6"/>
</dbReference>
<evidence type="ECO:0000256" key="3">
    <source>
        <dbReference type="ARBA" id="ARBA00022747"/>
    </source>
</evidence>